<dbReference type="InterPro" id="IPR011333">
    <property type="entry name" value="SKP1/BTB/POZ_sf"/>
</dbReference>
<organism evidence="2 3">
    <name type="scientific">Hymenoscyphus albidus</name>
    <dbReference type="NCBI Taxonomy" id="595503"/>
    <lineage>
        <taxon>Eukaryota</taxon>
        <taxon>Fungi</taxon>
        <taxon>Dikarya</taxon>
        <taxon>Ascomycota</taxon>
        <taxon>Pezizomycotina</taxon>
        <taxon>Leotiomycetes</taxon>
        <taxon>Helotiales</taxon>
        <taxon>Helotiaceae</taxon>
        <taxon>Hymenoscyphus</taxon>
    </lineage>
</organism>
<name>A0A9N9Q1Z5_9HELO</name>
<dbReference type="Gene3D" id="3.30.710.10">
    <property type="entry name" value="Potassium Channel Kv1.1, Chain A"/>
    <property type="match status" value="1"/>
</dbReference>
<feature type="domain" description="BTB" evidence="1">
    <location>
        <begin position="15"/>
        <end position="82"/>
    </location>
</feature>
<dbReference type="PROSITE" id="PS50097">
    <property type="entry name" value="BTB"/>
    <property type="match status" value="1"/>
</dbReference>
<keyword evidence="3" id="KW-1185">Reference proteome</keyword>
<comment type="caution">
    <text evidence="2">The sequence shown here is derived from an EMBL/GenBank/DDBJ whole genome shotgun (WGS) entry which is preliminary data.</text>
</comment>
<sequence length="259" mass="29248">MSRAPGSSMPRLGNEIVSIFVGPDSEVFKVHKTLICMIDFFDRAFNGRFLESSGEVSLPDDDPSVIHLLVDYLYLGNIPCPPTIHLLPEAAIELKKKHISNLFSLYVFAEKIDDAALMNKTMDIVQSLCHAESFAITLEALLAAYENTKPNSKLRLFTSELFICVHRQQNNGEIPADEIRALVASIEDQDLLVDLFMKNGERNLRDPRIRYEDNFCYLHSRCHLVGNCQTPHCNMGMTFEDVGTDFDDVVGPIDLYRGF</sequence>
<dbReference type="SUPFAM" id="SSF54695">
    <property type="entry name" value="POZ domain"/>
    <property type="match status" value="1"/>
</dbReference>
<protein>
    <recommendedName>
        <fullName evidence="1">BTB domain-containing protein</fullName>
    </recommendedName>
</protein>
<dbReference type="Proteomes" id="UP000701801">
    <property type="component" value="Unassembled WGS sequence"/>
</dbReference>
<gene>
    <name evidence="2" type="ORF">HYALB_00002166</name>
</gene>
<dbReference type="CDD" id="cd18186">
    <property type="entry name" value="BTB_POZ_ZBTB_KLHL-like"/>
    <property type="match status" value="1"/>
</dbReference>
<evidence type="ECO:0000259" key="1">
    <source>
        <dbReference type="PROSITE" id="PS50097"/>
    </source>
</evidence>
<dbReference type="InterPro" id="IPR000210">
    <property type="entry name" value="BTB/POZ_dom"/>
</dbReference>
<evidence type="ECO:0000313" key="2">
    <source>
        <dbReference type="EMBL" id="CAG8976650.1"/>
    </source>
</evidence>
<accession>A0A9N9Q1Z5</accession>
<dbReference type="PANTHER" id="PTHR47843">
    <property type="entry name" value="BTB DOMAIN-CONTAINING PROTEIN-RELATED"/>
    <property type="match status" value="1"/>
</dbReference>
<evidence type="ECO:0000313" key="3">
    <source>
        <dbReference type="Proteomes" id="UP000701801"/>
    </source>
</evidence>
<dbReference type="EMBL" id="CAJVRM010000184">
    <property type="protein sequence ID" value="CAG8976650.1"/>
    <property type="molecule type" value="Genomic_DNA"/>
</dbReference>
<dbReference type="OrthoDB" id="6359816at2759"/>
<dbReference type="Pfam" id="PF00651">
    <property type="entry name" value="BTB"/>
    <property type="match status" value="1"/>
</dbReference>
<reference evidence="2" key="1">
    <citation type="submission" date="2021-07" db="EMBL/GenBank/DDBJ databases">
        <authorList>
            <person name="Durling M."/>
        </authorList>
    </citation>
    <scope>NUCLEOTIDE SEQUENCE</scope>
</reference>
<proteinExistence type="predicted"/>
<dbReference type="AlphaFoldDB" id="A0A9N9Q1Z5"/>